<evidence type="ECO:0000313" key="6">
    <source>
        <dbReference type="EMBL" id="QAB17366.1"/>
    </source>
</evidence>
<dbReference type="PANTHER" id="PTHR30055">
    <property type="entry name" value="HTH-TYPE TRANSCRIPTIONAL REGULATOR RUTR"/>
    <property type="match status" value="1"/>
</dbReference>
<keyword evidence="3" id="KW-0804">Transcription</keyword>
<sequence length="220" mass="23928">MVDGSARRRAERVEVRRSRERILAAVERLCERGTAELTMSAVAREAGVGNATLYRRFPDLRALLTALHEQLMTQFDTIALEIAKQPSGWDAVITAISGIARTLIEHPAMPHVYRRLAQLDPEFSLGAQWDEPLAAVVAVAQGEGSLRADVDGNDIAIAAFRLGEFAHHPEPERSALVARQLAITIDGLRAAAAVTPVPGRSIGREAIDQLIRLEGESATR</sequence>
<reference evidence="6 7" key="1">
    <citation type="submission" date="2019-01" db="EMBL/GenBank/DDBJ databases">
        <title>Leucobacter muris sp. nov. isolated from the nose of a laboratory mouse.</title>
        <authorList>
            <person name="Benga L."/>
            <person name="Sproeer C."/>
            <person name="Schumann P."/>
            <person name="Verbarg S."/>
            <person name="Bunk B."/>
            <person name="Engelhardt E."/>
            <person name="Benten P.M."/>
            <person name="Sager M."/>
        </authorList>
    </citation>
    <scope>NUCLEOTIDE SEQUENCE [LARGE SCALE GENOMIC DNA]</scope>
    <source>
        <strain evidence="6 7">DSM 101948</strain>
    </source>
</reference>
<dbReference type="PROSITE" id="PS50977">
    <property type="entry name" value="HTH_TETR_2"/>
    <property type="match status" value="1"/>
</dbReference>
<feature type="domain" description="HTH tetR-type" evidence="5">
    <location>
        <begin position="15"/>
        <end position="75"/>
    </location>
</feature>
<evidence type="ECO:0000256" key="1">
    <source>
        <dbReference type="ARBA" id="ARBA00023015"/>
    </source>
</evidence>
<dbReference type="SUPFAM" id="SSF46689">
    <property type="entry name" value="Homeodomain-like"/>
    <property type="match status" value="1"/>
</dbReference>
<organism evidence="6 7">
    <name type="scientific">Leucobacter muris</name>
    <dbReference type="NCBI Taxonomy" id="1935379"/>
    <lineage>
        <taxon>Bacteria</taxon>
        <taxon>Bacillati</taxon>
        <taxon>Actinomycetota</taxon>
        <taxon>Actinomycetes</taxon>
        <taxon>Micrococcales</taxon>
        <taxon>Microbacteriaceae</taxon>
        <taxon>Leucobacter</taxon>
    </lineage>
</organism>
<keyword evidence="7" id="KW-1185">Reference proteome</keyword>
<dbReference type="EMBL" id="CP035037">
    <property type="protein sequence ID" value="QAB17366.1"/>
    <property type="molecule type" value="Genomic_DNA"/>
</dbReference>
<dbReference type="RefSeq" id="WP_081611698.1">
    <property type="nucleotide sequence ID" value="NZ_CP035037.1"/>
</dbReference>
<dbReference type="Proteomes" id="UP000285768">
    <property type="component" value="Chromosome"/>
</dbReference>
<accession>A0ABX5QE96</accession>
<evidence type="ECO:0000256" key="4">
    <source>
        <dbReference type="PROSITE-ProRule" id="PRU00335"/>
    </source>
</evidence>
<dbReference type="InterPro" id="IPR001647">
    <property type="entry name" value="HTH_TetR"/>
</dbReference>
<dbReference type="InterPro" id="IPR050109">
    <property type="entry name" value="HTH-type_TetR-like_transc_reg"/>
</dbReference>
<keyword evidence="2 4" id="KW-0238">DNA-binding</keyword>
<dbReference type="Pfam" id="PF00440">
    <property type="entry name" value="TetR_N"/>
    <property type="match status" value="1"/>
</dbReference>
<evidence type="ECO:0000256" key="3">
    <source>
        <dbReference type="ARBA" id="ARBA00023163"/>
    </source>
</evidence>
<evidence type="ECO:0000259" key="5">
    <source>
        <dbReference type="PROSITE" id="PS50977"/>
    </source>
</evidence>
<gene>
    <name evidence="6" type="ORF">Leucomu_05030</name>
</gene>
<protein>
    <submittedName>
        <fullName evidence="6">TetR/AcrR family transcriptional regulator</fullName>
    </submittedName>
</protein>
<name>A0ABX5QE96_9MICO</name>
<evidence type="ECO:0000256" key="2">
    <source>
        <dbReference type="ARBA" id="ARBA00023125"/>
    </source>
</evidence>
<dbReference type="Gene3D" id="1.10.357.10">
    <property type="entry name" value="Tetracycline Repressor, domain 2"/>
    <property type="match status" value="1"/>
</dbReference>
<dbReference type="InterPro" id="IPR036271">
    <property type="entry name" value="Tet_transcr_reg_TetR-rel_C_sf"/>
</dbReference>
<keyword evidence="1" id="KW-0805">Transcription regulation</keyword>
<dbReference type="PANTHER" id="PTHR30055:SF234">
    <property type="entry name" value="HTH-TYPE TRANSCRIPTIONAL REGULATOR BETI"/>
    <property type="match status" value="1"/>
</dbReference>
<proteinExistence type="predicted"/>
<evidence type="ECO:0000313" key="7">
    <source>
        <dbReference type="Proteomes" id="UP000285768"/>
    </source>
</evidence>
<feature type="DNA-binding region" description="H-T-H motif" evidence="4">
    <location>
        <begin position="38"/>
        <end position="57"/>
    </location>
</feature>
<dbReference type="InterPro" id="IPR009057">
    <property type="entry name" value="Homeodomain-like_sf"/>
</dbReference>
<dbReference type="SUPFAM" id="SSF48498">
    <property type="entry name" value="Tetracyclin repressor-like, C-terminal domain"/>
    <property type="match status" value="1"/>
</dbReference>